<dbReference type="InterPro" id="IPR007612">
    <property type="entry name" value="LOR"/>
</dbReference>
<evidence type="ECO:0000313" key="3">
    <source>
        <dbReference type="Proteomes" id="UP000245959"/>
    </source>
</evidence>
<proteinExistence type="inferred from homology"/>
<dbReference type="GeneID" id="78296551"/>
<dbReference type="InterPro" id="IPR038595">
    <property type="entry name" value="LOR_sf"/>
</dbReference>
<name>A0A2U1AN88_9BACT</name>
<comment type="caution">
    <text evidence="2">The sequence shown here is derived from an EMBL/GenBank/DDBJ whole genome shotgun (WGS) entry which is preliminary data.</text>
</comment>
<dbReference type="InterPro" id="IPR025659">
    <property type="entry name" value="Tubby-like_C"/>
</dbReference>
<dbReference type="RefSeq" id="WP_116885272.1">
    <property type="nucleotide sequence ID" value="NZ_CABMMC010000080.1"/>
</dbReference>
<sequence length="155" mass="17802">MKMLFRQRFFSWLDSYDVHAEDGTVLFTVKGVLSWRYTLKIFTPDGREAGMIKARMITFPKPVFDLTVNGGAAGCITQEFSLFRPRFTLDFRNWKISGDWLEWNYRIMCGNTPVAVIAKRLWNLTDTYEIDVTDPDDALGALMVTLAIDVVKSSK</sequence>
<dbReference type="Pfam" id="PF04525">
    <property type="entry name" value="LOR"/>
    <property type="match status" value="1"/>
</dbReference>
<reference evidence="2 3" key="1">
    <citation type="submission" date="2018-04" db="EMBL/GenBank/DDBJ databases">
        <title>Genomic Encyclopedia of Type Strains, Phase IV (KMG-IV): sequencing the most valuable type-strain genomes for metagenomic binning, comparative biology and taxonomic classification.</title>
        <authorList>
            <person name="Goeker M."/>
        </authorList>
    </citation>
    <scope>NUCLEOTIDE SEQUENCE [LARGE SCALE GENOMIC DNA]</scope>
    <source>
        <strain evidence="2 3">DSM 14823</strain>
    </source>
</reference>
<organism evidence="2 3">
    <name type="scientific">Victivallis vadensis</name>
    <dbReference type="NCBI Taxonomy" id="172901"/>
    <lineage>
        <taxon>Bacteria</taxon>
        <taxon>Pseudomonadati</taxon>
        <taxon>Lentisphaerota</taxon>
        <taxon>Lentisphaeria</taxon>
        <taxon>Victivallales</taxon>
        <taxon>Victivallaceae</taxon>
        <taxon>Victivallis</taxon>
    </lineage>
</organism>
<dbReference type="SUPFAM" id="SSF54518">
    <property type="entry name" value="Tubby C-terminal domain-like"/>
    <property type="match status" value="1"/>
</dbReference>
<comment type="similarity">
    <text evidence="1">Belongs to the LOR family.</text>
</comment>
<gene>
    <name evidence="2" type="ORF">C8D82_13013</name>
</gene>
<dbReference type="Proteomes" id="UP000245959">
    <property type="component" value="Unassembled WGS sequence"/>
</dbReference>
<dbReference type="EMBL" id="QEKH01000030">
    <property type="protein sequence ID" value="PVY37855.1"/>
    <property type="molecule type" value="Genomic_DNA"/>
</dbReference>
<dbReference type="AlphaFoldDB" id="A0A2U1AN88"/>
<evidence type="ECO:0000313" key="2">
    <source>
        <dbReference type="EMBL" id="PVY37855.1"/>
    </source>
</evidence>
<dbReference type="Gene3D" id="2.40.160.200">
    <property type="entry name" value="LURP1-related"/>
    <property type="match status" value="1"/>
</dbReference>
<protein>
    <submittedName>
        <fullName evidence="2">Uncharacterized protein YxjI</fullName>
    </submittedName>
</protein>
<evidence type="ECO:0000256" key="1">
    <source>
        <dbReference type="ARBA" id="ARBA00005437"/>
    </source>
</evidence>
<keyword evidence="3" id="KW-1185">Reference proteome</keyword>
<accession>A0A2U1AN88</accession>
<dbReference type="OrthoDB" id="9812945at2"/>